<name>A0ABD1AUL9_CARAN</name>
<comment type="caution">
    <text evidence="2">The sequence shown here is derived from an EMBL/GenBank/DDBJ whole genome shotgun (WGS) entry which is preliminary data.</text>
</comment>
<keyword evidence="3" id="KW-1185">Reference proteome</keyword>
<organism evidence="2 3">
    <name type="scientific">Cardamine amara subsp. amara</name>
    <dbReference type="NCBI Taxonomy" id="228776"/>
    <lineage>
        <taxon>Eukaryota</taxon>
        <taxon>Viridiplantae</taxon>
        <taxon>Streptophyta</taxon>
        <taxon>Embryophyta</taxon>
        <taxon>Tracheophyta</taxon>
        <taxon>Spermatophyta</taxon>
        <taxon>Magnoliopsida</taxon>
        <taxon>eudicotyledons</taxon>
        <taxon>Gunneridae</taxon>
        <taxon>Pentapetalae</taxon>
        <taxon>rosids</taxon>
        <taxon>malvids</taxon>
        <taxon>Brassicales</taxon>
        <taxon>Brassicaceae</taxon>
        <taxon>Cardamineae</taxon>
        <taxon>Cardamine</taxon>
    </lineage>
</organism>
<evidence type="ECO:0000313" key="2">
    <source>
        <dbReference type="EMBL" id="KAL1207974.1"/>
    </source>
</evidence>
<proteinExistence type="predicted"/>
<dbReference type="Proteomes" id="UP001558713">
    <property type="component" value="Unassembled WGS sequence"/>
</dbReference>
<reference evidence="2 3" key="1">
    <citation type="submission" date="2024-04" db="EMBL/GenBank/DDBJ databases">
        <title>Genome assembly C_amara_ONT_v2.</title>
        <authorList>
            <person name="Yant L."/>
            <person name="Moore C."/>
            <person name="Slenker M."/>
        </authorList>
    </citation>
    <scope>NUCLEOTIDE SEQUENCE [LARGE SCALE GENOMIC DNA]</scope>
    <source>
        <tissue evidence="2">Leaf</tissue>
    </source>
</reference>
<protein>
    <submittedName>
        <fullName evidence="2">Uncharacterized protein</fullName>
    </submittedName>
</protein>
<gene>
    <name evidence="2" type="ORF">V5N11_034267</name>
</gene>
<dbReference type="EMBL" id="JBANAX010000462">
    <property type="protein sequence ID" value="KAL1207974.1"/>
    <property type="molecule type" value="Genomic_DNA"/>
</dbReference>
<feature type="region of interest" description="Disordered" evidence="1">
    <location>
        <begin position="146"/>
        <end position="174"/>
    </location>
</feature>
<sequence length="174" mass="19585">MKKTTGNGCRLSLSSMKSSLCDSIIELSELCHRTFGLRLKSIEIQILAIKYLTRLRKEAIPKGKIHSFLNFPTLIRIWMTQSEMDSIENSIARISEVHMKLVRRLQTELISDINKCLLQEEANNRISPEMAVVLSPSLTMEIGVNNQLRNDPEPSRSESKTDNSGLGEPGTKVT</sequence>
<evidence type="ECO:0000313" key="3">
    <source>
        <dbReference type="Proteomes" id="UP001558713"/>
    </source>
</evidence>
<accession>A0ABD1AUL9</accession>
<evidence type="ECO:0000256" key="1">
    <source>
        <dbReference type="SAM" id="MobiDB-lite"/>
    </source>
</evidence>
<feature type="compositionally biased region" description="Basic and acidic residues" evidence="1">
    <location>
        <begin position="150"/>
        <end position="161"/>
    </location>
</feature>
<dbReference type="AlphaFoldDB" id="A0ABD1AUL9"/>